<proteinExistence type="inferred from homology"/>
<feature type="compositionally biased region" description="Basic and acidic residues" evidence="6">
    <location>
        <begin position="1"/>
        <end position="12"/>
    </location>
</feature>
<dbReference type="InterPro" id="IPR011055">
    <property type="entry name" value="Dup_hybrid_motif"/>
</dbReference>
<dbReference type="AlphaFoldDB" id="D3X7N2"/>
<dbReference type="InterPro" id="IPR058241">
    <property type="entry name" value="Lysostaphin_N"/>
</dbReference>
<evidence type="ECO:0000313" key="8">
    <source>
        <dbReference type="EMBL" id="ADD24904.1"/>
    </source>
</evidence>
<dbReference type="SUPFAM" id="SSF51261">
    <property type="entry name" value="Duplicated hybrid motif"/>
    <property type="match status" value="1"/>
</dbReference>
<evidence type="ECO:0000256" key="5">
    <source>
        <dbReference type="ARBA" id="ARBA00023049"/>
    </source>
</evidence>
<evidence type="ECO:0000256" key="2">
    <source>
        <dbReference type="ARBA" id="ARBA00001947"/>
    </source>
</evidence>
<geneLocation type="plasmid" evidence="8">
    <name>pACK1</name>
</geneLocation>
<comment type="catalytic activity">
    <reaction evidence="1">
        <text>Hydrolysis of the -Gly-|-Gly- bond in the pentaglycine inter-peptide link joining staphylococcal cell wall peptidoglycans.</text>
        <dbReference type="EC" id="3.4.24.75"/>
    </reaction>
</comment>
<feature type="region of interest" description="Disordered" evidence="6">
    <location>
        <begin position="1"/>
        <end position="193"/>
    </location>
</feature>
<keyword evidence="5" id="KW-0482">Metalloprotease</keyword>
<name>D3X7N2_STAST</name>
<evidence type="ECO:0000259" key="7">
    <source>
        <dbReference type="PROSITE" id="PS51781"/>
    </source>
</evidence>
<keyword evidence="5" id="KW-0378">Hydrolase</keyword>
<evidence type="ECO:0000256" key="3">
    <source>
        <dbReference type="ARBA" id="ARBA00006646"/>
    </source>
</evidence>
<organism evidence="8">
    <name type="scientific">Staphylococcus staphylolyticus</name>
    <dbReference type="NCBI Taxonomy" id="1287"/>
    <lineage>
        <taxon>Bacteria</taxon>
        <taxon>Bacillati</taxon>
        <taxon>Bacillota</taxon>
        <taxon>Bacilli</taxon>
        <taxon>Bacillales</taxon>
        <taxon>Staphylococcaceae</taxon>
        <taxon>Staphylococcus</taxon>
    </lineage>
</organism>
<dbReference type="PANTHER" id="PTHR21666">
    <property type="entry name" value="PEPTIDASE-RELATED"/>
    <property type="match status" value="1"/>
</dbReference>
<evidence type="ECO:0000256" key="6">
    <source>
        <dbReference type="SAM" id="MobiDB-lite"/>
    </source>
</evidence>
<evidence type="ECO:0000256" key="1">
    <source>
        <dbReference type="ARBA" id="ARBA00001667"/>
    </source>
</evidence>
<dbReference type="Pfam" id="PF25533">
    <property type="entry name" value="Lysostaphin_N"/>
    <property type="match status" value="2"/>
</dbReference>
<feature type="domain" description="SH3b" evidence="7">
    <location>
        <begin position="372"/>
        <end position="440"/>
    </location>
</feature>
<dbReference type="SMR" id="D3X7N2"/>
<dbReference type="SMART" id="SM00287">
    <property type="entry name" value="SH3b"/>
    <property type="match status" value="1"/>
</dbReference>
<keyword evidence="5" id="KW-0645">Protease</keyword>
<dbReference type="InterPro" id="IPR050570">
    <property type="entry name" value="Cell_wall_metabolism_enzyme"/>
</dbReference>
<dbReference type="GO" id="GO:0006508">
    <property type="term" value="P:proteolysis"/>
    <property type="evidence" value="ECO:0007669"/>
    <property type="project" value="UniProtKB-KW"/>
</dbReference>
<dbReference type="RefSeq" id="WP_013012297.1">
    <property type="nucleotide sequence ID" value="NC_013944.2"/>
</dbReference>
<reference evidence="8" key="1">
    <citation type="journal article" date="2010" name="Plasmid">
        <title>Complete nucleotide sequences of plasmids pACK1 and pACK3 from Staphylococcus simulans biovar staphylolyticus.</title>
        <authorList>
            <person name="Gargis A.S."/>
            <person name="Tate A.H."/>
            <person name="Heath L.S."/>
            <person name="Heath H.E."/>
            <person name="Leblanc P.A."/>
            <person name="Sloan G.L."/>
        </authorList>
    </citation>
    <scope>NUCLEOTIDE SEQUENCE</scope>
    <source>
        <strain evidence="8">NRRL B-2628</strain>
        <plasmid evidence="8">pACK1</plasmid>
    </source>
</reference>
<dbReference type="CDD" id="cd12797">
    <property type="entry name" value="M23_peptidase"/>
    <property type="match status" value="1"/>
</dbReference>
<reference evidence="8" key="2">
    <citation type="submission" date="2017-07" db="EMBL/GenBank/DDBJ databases">
        <authorList>
            <person name="Gargis A.S."/>
            <person name="Tate A.H."/>
            <person name="Heath L.S."/>
            <person name="Heath H.E."/>
            <person name="LeBlanc P.A."/>
            <person name="Sloan G.L."/>
        </authorList>
    </citation>
    <scope>NUCLEOTIDE SEQUENCE</scope>
    <source>
        <strain evidence="8">NRRL B-2628</strain>
        <plasmid evidence="8">pACK1</plasmid>
    </source>
</reference>
<dbReference type="Gene3D" id="2.70.70.10">
    <property type="entry name" value="Glucose Permease (Domain IIA)"/>
    <property type="match status" value="1"/>
</dbReference>
<dbReference type="EMBL" id="GU228571">
    <property type="protein sequence ID" value="ADD24904.1"/>
    <property type="molecule type" value="Genomic_DNA"/>
</dbReference>
<dbReference type="Gene3D" id="2.30.30.40">
    <property type="entry name" value="SH3 Domains"/>
    <property type="match status" value="1"/>
</dbReference>
<dbReference type="EC" id="3.4.24.75" evidence="4"/>
<comment type="cofactor">
    <cofactor evidence="2">
        <name>Zn(2+)</name>
        <dbReference type="ChEBI" id="CHEBI:29105"/>
    </cofactor>
</comment>
<protein>
    <recommendedName>
        <fullName evidence="4">lysostaphin</fullName>
        <ecNumber evidence="4">3.4.24.75</ecNumber>
    </recommendedName>
</protein>
<dbReference type="InterPro" id="IPR016047">
    <property type="entry name" value="M23ase_b-sheet_dom"/>
</dbReference>
<accession>D3X7N2</accession>
<dbReference type="MEROPS" id="M23.004"/>
<comment type="similarity">
    <text evidence="3">Belongs to the peptidase M23B family.</text>
</comment>
<dbReference type="GO" id="GO:0004222">
    <property type="term" value="F:metalloendopeptidase activity"/>
    <property type="evidence" value="ECO:0007669"/>
    <property type="project" value="TreeGrafter"/>
</dbReference>
<dbReference type="PANTHER" id="PTHR21666:SF270">
    <property type="entry name" value="MUREIN HYDROLASE ACTIVATOR ENVC"/>
    <property type="match status" value="1"/>
</dbReference>
<dbReference type="PROSITE" id="PS51781">
    <property type="entry name" value="SH3B"/>
    <property type="match status" value="1"/>
</dbReference>
<sequence>MDVSKKVAEVETSKAPVENTAEVETSKAPVENTAEVETSKAPVENTAEVETSKAPVENTAEVETSKAPVENTAEVETSKAPVENTAEVETSKAPVENTAEVETSKAPVENTAEVETSKAPVENTAEVETSKAPVENTAEVETSKAPVENTAEVETSKAPVENTAEVETSKAPVENTAEVETSKAPVENTAEVETSKALVQNRTALRAATHEHSAQWLNNYKKGYGYGPYPLGINGGMHYGVDFFMNIGTPVKAISSGKIVEAGWSNYGGGNQIGLIENDGVHRQWYMHLSKYNVKVGDYVKAGQIIGWSGSTGYSTAPHLHFQRMVNSFSNSTAQDPMPFLKSAGYGKAGGTVTPTPNTGWKTNKYGTLYKSESASFTPNTDIITRTTGPFRSMPQSGVLKAGQTIHYDEVMKQDGHVWVGYTGNSGQRIYLPVRTWNKSTNTLGVLWGTIK</sequence>
<keyword evidence="8" id="KW-0614">Plasmid</keyword>
<dbReference type="InterPro" id="IPR003646">
    <property type="entry name" value="SH3-like_bac-type"/>
</dbReference>
<dbReference type="Pfam" id="PF08460">
    <property type="entry name" value="SH3_5"/>
    <property type="match status" value="1"/>
</dbReference>
<evidence type="ECO:0000256" key="4">
    <source>
        <dbReference type="ARBA" id="ARBA00012322"/>
    </source>
</evidence>
<gene>
    <name evidence="8" type="primary">end</name>
</gene>
<dbReference type="Pfam" id="PF01551">
    <property type="entry name" value="Peptidase_M23"/>
    <property type="match status" value="1"/>
</dbReference>